<reference evidence="6 7" key="1">
    <citation type="submission" date="2021-04" db="EMBL/GenBank/DDBJ databases">
        <title>Ruania sp. nov., isolated from sandy soil of mangrove forest.</title>
        <authorList>
            <person name="Ge X."/>
            <person name="Huang R."/>
            <person name="Liu W."/>
        </authorList>
    </citation>
    <scope>NUCLEOTIDE SEQUENCE [LARGE SCALE GENOMIC DNA]</scope>
    <source>
        <strain evidence="6 7">N2-46</strain>
    </source>
</reference>
<proteinExistence type="predicted"/>
<feature type="transmembrane region" description="Helical" evidence="5">
    <location>
        <begin position="212"/>
        <end position="232"/>
    </location>
</feature>
<evidence type="ECO:0000256" key="1">
    <source>
        <dbReference type="ARBA" id="ARBA00004141"/>
    </source>
</evidence>
<feature type="transmembrane region" description="Helical" evidence="5">
    <location>
        <begin position="146"/>
        <end position="167"/>
    </location>
</feature>
<dbReference type="EMBL" id="JAGSHT010000010">
    <property type="protein sequence ID" value="MBZ2196299.1"/>
    <property type="molecule type" value="Genomic_DNA"/>
</dbReference>
<evidence type="ECO:0000256" key="4">
    <source>
        <dbReference type="ARBA" id="ARBA00023136"/>
    </source>
</evidence>
<feature type="transmembrane region" description="Helical" evidence="5">
    <location>
        <begin position="173"/>
        <end position="191"/>
    </location>
</feature>
<keyword evidence="7" id="KW-1185">Reference proteome</keyword>
<dbReference type="Gene3D" id="1.10.357.140">
    <property type="entry name" value="UbiA prenyltransferase"/>
    <property type="match status" value="1"/>
</dbReference>
<dbReference type="Proteomes" id="UP000826651">
    <property type="component" value="Unassembled WGS sequence"/>
</dbReference>
<name>A0ABS7S9G9_9MICO</name>
<feature type="transmembrane region" description="Helical" evidence="5">
    <location>
        <begin position="101"/>
        <end position="134"/>
    </location>
</feature>
<keyword evidence="3 5" id="KW-1133">Transmembrane helix</keyword>
<evidence type="ECO:0000256" key="3">
    <source>
        <dbReference type="ARBA" id="ARBA00022989"/>
    </source>
</evidence>
<dbReference type="CDD" id="cd13956">
    <property type="entry name" value="PT_UbiA"/>
    <property type="match status" value="1"/>
</dbReference>
<keyword evidence="2 5" id="KW-0812">Transmembrane</keyword>
<dbReference type="Pfam" id="PF01040">
    <property type="entry name" value="UbiA"/>
    <property type="match status" value="1"/>
</dbReference>
<evidence type="ECO:0000313" key="7">
    <source>
        <dbReference type="Proteomes" id="UP000826651"/>
    </source>
</evidence>
<comment type="subcellular location">
    <subcellularLocation>
        <location evidence="1">Membrane</location>
        <topology evidence="1">Multi-pass membrane protein</topology>
    </subcellularLocation>
</comment>
<feature type="transmembrane region" description="Helical" evidence="5">
    <location>
        <begin position="268"/>
        <end position="286"/>
    </location>
</feature>
<sequence length="293" mass="29828">MTCRAVRGGERVRSWSRTARGLRSASHPGPTAVVTLLAAAFALGVGANAPQAVLVTLAVLAGQLSVGWSNDWIDAERDAAVARGDKPVVAGTVSVALLRRAALLALAACVVLSLATGWAAGAVHLAAVASAWSYNLVLKVTPLSWLPYAVSFGLLPIFVVMACVPGASTAPWAVLATALLGIGAHVANTLPDLEYDRRTGVRGLPVRIGRPASSLLAPLVLMLATVVVVLGPDHPPGPAVWTGAAVTCVLAAAAGVVGRIRTRSRLPFALSMAVAAVCVVLLVMAAPELMLSG</sequence>
<dbReference type="InterPro" id="IPR044878">
    <property type="entry name" value="UbiA_sf"/>
</dbReference>
<dbReference type="Gene3D" id="1.20.120.1780">
    <property type="entry name" value="UbiA prenyltransferase"/>
    <property type="match status" value="1"/>
</dbReference>
<dbReference type="InterPro" id="IPR000537">
    <property type="entry name" value="UbiA_prenyltransferase"/>
</dbReference>
<accession>A0ABS7S9G9</accession>
<evidence type="ECO:0000256" key="2">
    <source>
        <dbReference type="ARBA" id="ARBA00022692"/>
    </source>
</evidence>
<keyword evidence="4 5" id="KW-0472">Membrane</keyword>
<gene>
    <name evidence="6" type="ORF">KCQ71_09060</name>
</gene>
<organism evidence="6 7">
    <name type="scientific">Occultella gossypii</name>
    <dbReference type="NCBI Taxonomy" id="2800820"/>
    <lineage>
        <taxon>Bacteria</taxon>
        <taxon>Bacillati</taxon>
        <taxon>Actinomycetota</taxon>
        <taxon>Actinomycetes</taxon>
        <taxon>Micrococcales</taxon>
        <taxon>Ruaniaceae</taxon>
        <taxon>Occultella</taxon>
    </lineage>
</organism>
<feature type="transmembrane region" description="Helical" evidence="5">
    <location>
        <begin position="238"/>
        <end position="256"/>
    </location>
</feature>
<comment type="caution">
    <text evidence="6">The sequence shown here is derived from an EMBL/GenBank/DDBJ whole genome shotgun (WGS) entry which is preliminary data.</text>
</comment>
<protein>
    <submittedName>
        <fullName evidence="6">UbiA family prenyltransferase</fullName>
    </submittedName>
</protein>
<evidence type="ECO:0000256" key="5">
    <source>
        <dbReference type="SAM" id="Phobius"/>
    </source>
</evidence>
<evidence type="ECO:0000313" key="6">
    <source>
        <dbReference type="EMBL" id="MBZ2196299.1"/>
    </source>
</evidence>